<comment type="similarity">
    <text evidence="1 5">Belongs to the TUBGCP family.</text>
</comment>
<evidence type="ECO:0000313" key="9">
    <source>
        <dbReference type="Proteomes" id="UP000078576"/>
    </source>
</evidence>
<dbReference type="GO" id="GO:0043015">
    <property type="term" value="F:gamma-tubulin binding"/>
    <property type="evidence" value="ECO:0007669"/>
    <property type="project" value="InterPro"/>
</dbReference>
<dbReference type="GO" id="GO:0000278">
    <property type="term" value="P:mitotic cell cycle"/>
    <property type="evidence" value="ECO:0007669"/>
    <property type="project" value="TreeGrafter"/>
</dbReference>
<evidence type="ECO:0000256" key="3">
    <source>
        <dbReference type="ARBA" id="ARBA00022701"/>
    </source>
</evidence>
<dbReference type="Pfam" id="PF04130">
    <property type="entry name" value="GCP_C_terminal"/>
    <property type="match status" value="1"/>
</dbReference>
<dbReference type="STRING" id="694573.A0A194UPW2"/>
<dbReference type="GO" id="GO:0051225">
    <property type="term" value="P:spindle assembly"/>
    <property type="evidence" value="ECO:0007669"/>
    <property type="project" value="TreeGrafter"/>
</dbReference>
<dbReference type="GO" id="GO:0000922">
    <property type="term" value="C:spindle pole"/>
    <property type="evidence" value="ECO:0007669"/>
    <property type="project" value="InterPro"/>
</dbReference>
<evidence type="ECO:0000256" key="2">
    <source>
        <dbReference type="ARBA" id="ARBA00022490"/>
    </source>
</evidence>
<dbReference type="GO" id="GO:0051321">
    <property type="term" value="P:meiotic cell cycle"/>
    <property type="evidence" value="ECO:0007669"/>
    <property type="project" value="TreeGrafter"/>
</dbReference>
<sequence length="944" mass="107149">MASFATEGESVAELFAQPNFWKSSTLLDSPAPLGKDFFDLVIKHKIEPVVEGSLALQDGGYFRTPPDLDSIRLEQPSVELSGIFDHIPSRHSSPEADADPWLFQDETTARTTEFKTWDGFDLPKARLEPATFITEAGSTAYDALLSSKSNPCGIESHDSYETLDPRGYAACLLAMSLGRESVLFLWNQEKKTFKPALPLTKIPGYSGESLSSIVQLCTSCGEACRRLRSFIEKTYSSTATSSHVALANAVDRLLLVVHDELGCRGLRTRSILQLQSLVRPVYTLLSYFHKLVSKIKRPSSDSDLLSIIYNEAQSAELSEPFLRDTMGEILRMVSKPWTDFVEEWIGLKPEDGIRMSKDGPGKGFVKVDTNMWIDDQGFELAEPDYFLDSDNMPTFVPGDVGQTIFETGRNLRFLQTHHPQHPLSSVSHVTRDEALKLKWQYDWDSITRVEQKALAYHRAVSETLRQNRAAQNDWRSASSVDGRVDDEHILQFFGKDEARLQETVLASIAQLDRPVEKADTWDQLSQILRANLFSDRKRDQLTGTEFSPHWSLLPLLSFGPMVYAQARLVNRECLQLLFREHDLRAHLRLQRSFQLLGNGMFSSRLSNALFSPDMETTERQSAVARSGVGMGLRLASRENWPPASSELRLALMGVLTDSYHDEHSVGQTSAASTSKDQKIPGDLSFGIRDLSPEEMEKCIDPGSLEALDFLRMSYHPPHPLLPIMTPGILHKYDRIFKLMLRVLRVLSVVDQLFRDVSPRLTRWADPENAILRFRIEAHHFVSNVARYFVDTGIDQPWRRFEAWLDRVEKEFEDEDFTDAPSTVSPDRLGEQHERTLDEIMLALLLRKRQQPVLNLLEEIFTVILRFAKKCRLRGQGAQVPEQEIKELYKTFRAKVEVFISVCRGMTEKSGYGPKKNGEIGGRAEENSIVMLLLLLDMSNYYTKR</sequence>
<dbReference type="InterPro" id="IPR007259">
    <property type="entry name" value="GCP"/>
</dbReference>
<dbReference type="GO" id="GO:0007020">
    <property type="term" value="P:microtubule nucleation"/>
    <property type="evidence" value="ECO:0007669"/>
    <property type="project" value="InterPro"/>
</dbReference>
<protein>
    <recommendedName>
        <fullName evidence="5">Spindle pole body component</fullName>
    </recommendedName>
</protein>
<evidence type="ECO:0000256" key="4">
    <source>
        <dbReference type="ARBA" id="ARBA00023212"/>
    </source>
</evidence>
<keyword evidence="2 5" id="KW-0963">Cytoplasm</keyword>
<name>A0A194UPW2_CYTMA</name>
<dbReference type="FunFam" id="1.20.120.1900:FF:000013">
    <property type="entry name" value="Spindle pole body component"/>
    <property type="match status" value="1"/>
</dbReference>
<dbReference type="GO" id="GO:0000930">
    <property type="term" value="C:gamma-tubulin complex"/>
    <property type="evidence" value="ECO:0007669"/>
    <property type="project" value="TreeGrafter"/>
</dbReference>
<keyword evidence="4 5" id="KW-0206">Cytoskeleton</keyword>
<feature type="domain" description="Gamma tubulin complex component protein N-terminal" evidence="7">
    <location>
        <begin position="172"/>
        <end position="580"/>
    </location>
</feature>
<keyword evidence="3 5" id="KW-0493">Microtubule</keyword>
<dbReference type="PANTHER" id="PTHR19302:SF70">
    <property type="entry name" value="GAMMA-TUBULIN COMPLEX COMPONENT 6"/>
    <property type="match status" value="1"/>
</dbReference>
<accession>A0A194UPW2</accession>
<evidence type="ECO:0000259" key="7">
    <source>
        <dbReference type="Pfam" id="PF17681"/>
    </source>
</evidence>
<keyword evidence="9" id="KW-1185">Reference proteome</keyword>
<comment type="subcellular location">
    <subcellularLocation>
        <location evidence="5">Cytoplasm</location>
        <location evidence="5">Cytoskeleton</location>
        <location evidence="5">Microtubule organizing center</location>
    </subcellularLocation>
</comment>
<evidence type="ECO:0000259" key="6">
    <source>
        <dbReference type="Pfam" id="PF04130"/>
    </source>
</evidence>
<dbReference type="InterPro" id="IPR041470">
    <property type="entry name" value="GCP_N"/>
</dbReference>
<proteinExistence type="inferred from homology"/>
<dbReference type="Pfam" id="PF17681">
    <property type="entry name" value="GCP_N_terminal"/>
    <property type="match status" value="1"/>
</dbReference>
<dbReference type="Gene3D" id="1.20.120.1900">
    <property type="entry name" value="Gamma-tubulin complex, C-terminal domain"/>
    <property type="match status" value="1"/>
</dbReference>
<dbReference type="GO" id="GO:0005816">
    <property type="term" value="C:spindle pole body"/>
    <property type="evidence" value="ECO:0007669"/>
    <property type="project" value="UniProtKB-ARBA"/>
</dbReference>
<dbReference type="GO" id="GO:0051011">
    <property type="term" value="F:microtubule minus-end binding"/>
    <property type="evidence" value="ECO:0007669"/>
    <property type="project" value="TreeGrafter"/>
</dbReference>
<evidence type="ECO:0000313" key="8">
    <source>
        <dbReference type="EMBL" id="KUI53722.1"/>
    </source>
</evidence>
<feature type="domain" description="Gamma tubulin complex component C-terminal" evidence="6">
    <location>
        <begin position="583"/>
        <end position="941"/>
    </location>
</feature>
<dbReference type="AlphaFoldDB" id="A0A194UPW2"/>
<dbReference type="GO" id="GO:0031122">
    <property type="term" value="P:cytoplasmic microtubule organization"/>
    <property type="evidence" value="ECO:0007669"/>
    <property type="project" value="TreeGrafter"/>
</dbReference>
<gene>
    <name evidence="8" type="ORF">VP1G_01267</name>
</gene>
<dbReference type="InterPro" id="IPR040457">
    <property type="entry name" value="GCP_C"/>
</dbReference>
<evidence type="ECO:0000256" key="5">
    <source>
        <dbReference type="RuleBase" id="RU363050"/>
    </source>
</evidence>
<dbReference type="PANTHER" id="PTHR19302">
    <property type="entry name" value="GAMMA TUBULIN COMPLEX PROTEIN"/>
    <property type="match status" value="1"/>
</dbReference>
<dbReference type="GO" id="GO:0005874">
    <property type="term" value="C:microtubule"/>
    <property type="evidence" value="ECO:0007669"/>
    <property type="project" value="UniProtKB-KW"/>
</dbReference>
<dbReference type="OrthoDB" id="775571at2759"/>
<dbReference type="InterPro" id="IPR042241">
    <property type="entry name" value="GCP_C_sf"/>
</dbReference>
<reference evidence="9" key="1">
    <citation type="submission" date="2014-12" db="EMBL/GenBank/DDBJ databases">
        <title>Genome Sequence of Valsa Canker Pathogens Uncovers a Specific Adaption of Colonization on Woody Bark.</title>
        <authorList>
            <person name="Yin Z."/>
            <person name="Liu H."/>
            <person name="Gao X."/>
            <person name="Li Z."/>
            <person name="Song N."/>
            <person name="Ke X."/>
            <person name="Dai Q."/>
            <person name="Wu Y."/>
            <person name="Sun Y."/>
            <person name="Xu J.-R."/>
            <person name="Kang Z.K."/>
            <person name="Wang L."/>
            <person name="Huang L."/>
        </authorList>
    </citation>
    <scope>NUCLEOTIDE SEQUENCE [LARGE SCALE GENOMIC DNA]</scope>
    <source>
        <strain evidence="9">SXYL134</strain>
    </source>
</reference>
<evidence type="ECO:0000256" key="1">
    <source>
        <dbReference type="ARBA" id="ARBA00010337"/>
    </source>
</evidence>
<organism evidence="8 9">
    <name type="scientific">Cytospora mali</name>
    <name type="common">Apple Valsa canker fungus</name>
    <name type="synonym">Valsa mali</name>
    <dbReference type="NCBI Taxonomy" id="578113"/>
    <lineage>
        <taxon>Eukaryota</taxon>
        <taxon>Fungi</taxon>
        <taxon>Dikarya</taxon>
        <taxon>Ascomycota</taxon>
        <taxon>Pezizomycotina</taxon>
        <taxon>Sordariomycetes</taxon>
        <taxon>Sordariomycetidae</taxon>
        <taxon>Diaporthales</taxon>
        <taxon>Cytosporaceae</taxon>
        <taxon>Cytospora</taxon>
    </lineage>
</organism>
<dbReference type="Proteomes" id="UP000078576">
    <property type="component" value="Unassembled WGS sequence"/>
</dbReference>
<dbReference type="EMBL" id="KN714670">
    <property type="protein sequence ID" value="KUI53722.1"/>
    <property type="molecule type" value="Genomic_DNA"/>
</dbReference>